<name>A0AAD2PVW4_9STRA</name>
<sequence>MNNPLLSDAQQIKIVEGFLASEVKQLSLKDQADAIDDLYCVGGGLNEHRALAQQALVDFDATLQTIRNPIYELAHNQNRLYVEDISFRLIFLRANFYNAKKAVHQMLSFLHKKAAYFGADKLARDITLEDLNEEEIKAILSGPYHVQEDKDRAGRVVVYFFSTLFGRYKANTLIRVTYYLWWNILLPKPEVQMKGAVWCYYDSTKPGQNVPVPESRVLPELLDFASTVPVRYSAMHYCLRTDDARGLALNNLFLGLSVKAMPRYSRARTRVHYGSHAELQSELQIHGLPTRFPIDTDGNLRKHLLNVWFHVHLAREETEPNPYLADLDSSTEDDEEIDDLPQEQEASVYEHIASMTSQSLVLKPTENDVLLGRGRSIQNHPGNIRFREIVDSYQDEYDRTPRNQRRNVSISVATRLKANGTRFLEQRKDSRGWEESSFEKCELTIRQLFRSKRKQMGV</sequence>
<dbReference type="AlphaFoldDB" id="A0AAD2PVW4"/>
<evidence type="ECO:0000313" key="3">
    <source>
        <dbReference type="EMBL" id="CAJ1957805.1"/>
    </source>
</evidence>
<protein>
    <recommendedName>
        <fullName evidence="1">DUF6824 domain-containing protein</fullName>
    </recommendedName>
</protein>
<dbReference type="EMBL" id="CAKOGP040001958">
    <property type="protein sequence ID" value="CAJ1957805.1"/>
    <property type="molecule type" value="Genomic_DNA"/>
</dbReference>
<dbReference type="InterPro" id="IPR049227">
    <property type="entry name" value="DUF6824"/>
</dbReference>
<reference evidence="3" key="1">
    <citation type="submission" date="2023-08" db="EMBL/GenBank/DDBJ databases">
        <authorList>
            <person name="Audoor S."/>
            <person name="Bilcke G."/>
        </authorList>
    </citation>
    <scope>NUCLEOTIDE SEQUENCE</scope>
</reference>
<accession>A0AAD2PVW4</accession>
<dbReference type="Proteomes" id="UP001295423">
    <property type="component" value="Unassembled WGS sequence"/>
</dbReference>
<comment type="caution">
    <text evidence="3">The sequence shown here is derived from an EMBL/GenBank/DDBJ whole genome shotgun (WGS) entry which is preliminary data.</text>
</comment>
<dbReference type="EMBL" id="CAKOGP040000477">
    <property type="protein sequence ID" value="CAJ1935472.1"/>
    <property type="molecule type" value="Genomic_DNA"/>
</dbReference>
<organism evidence="3 4">
    <name type="scientific">Cylindrotheca closterium</name>
    <dbReference type="NCBI Taxonomy" id="2856"/>
    <lineage>
        <taxon>Eukaryota</taxon>
        <taxon>Sar</taxon>
        <taxon>Stramenopiles</taxon>
        <taxon>Ochrophyta</taxon>
        <taxon>Bacillariophyta</taxon>
        <taxon>Bacillariophyceae</taxon>
        <taxon>Bacillariophycidae</taxon>
        <taxon>Bacillariales</taxon>
        <taxon>Bacillariaceae</taxon>
        <taxon>Cylindrotheca</taxon>
    </lineage>
</organism>
<dbReference type="Pfam" id="PF20710">
    <property type="entry name" value="DUF6824"/>
    <property type="match status" value="1"/>
</dbReference>
<gene>
    <name evidence="3" type="ORF">CYCCA115_LOCUS16884</name>
    <name evidence="2" type="ORF">CYCCA115_LOCUS4771</name>
</gene>
<keyword evidence="4" id="KW-1185">Reference proteome</keyword>
<evidence type="ECO:0000259" key="1">
    <source>
        <dbReference type="Pfam" id="PF20710"/>
    </source>
</evidence>
<evidence type="ECO:0000313" key="4">
    <source>
        <dbReference type="Proteomes" id="UP001295423"/>
    </source>
</evidence>
<proteinExistence type="predicted"/>
<evidence type="ECO:0000313" key="2">
    <source>
        <dbReference type="EMBL" id="CAJ1935472.1"/>
    </source>
</evidence>
<feature type="domain" description="DUF6824" evidence="1">
    <location>
        <begin position="368"/>
        <end position="450"/>
    </location>
</feature>